<dbReference type="GO" id="GO:0006816">
    <property type="term" value="P:calcium ion transport"/>
    <property type="evidence" value="ECO:0007669"/>
    <property type="project" value="InterPro"/>
</dbReference>
<evidence type="ECO:0000259" key="6">
    <source>
        <dbReference type="Pfam" id="PF00520"/>
    </source>
</evidence>
<accession>A0A1V9Z879</accession>
<feature type="transmembrane region" description="Helical" evidence="5">
    <location>
        <begin position="1986"/>
        <end position="2007"/>
    </location>
</feature>
<dbReference type="Proteomes" id="UP000243579">
    <property type="component" value="Unassembled WGS sequence"/>
</dbReference>
<evidence type="ECO:0000313" key="9">
    <source>
        <dbReference type="Proteomes" id="UP000243579"/>
    </source>
</evidence>
<evidence type="ECO:0000259" key="7">
    <source>
        <dbReference type="Pfam" id="PF08454"/>
    </source>
</evidence>
<dbReference type="PANTHER" id="PTHR13715">
    <property type="entry name" value="RYANODINE RECEPTOR AND IP3 RECEPTOR"/>
    <property type="match status" value="1"/>
</dbReference>
<keyword evidence="4 5" id="KW-0472">Membrane</keyword>
<organism evidence="8 9">
    <name type="scientific">Achlya hypogyna</name>
    <name type="common">Oomycete</name>
    <name type="synonym">Protoachlya hypogyna</name>
    <dbReference type="NCBI Taxonomy" id="1202772"/>
    <lineage>
        <taxon>Eukaryota</taxon>
        <taxon>Sar</taxon>
        <taxon>Stramenopiles</taxon>
        <taxon>Oomycota</taxon>
        <taxon>Saprolegniomycetes</taxon>
        <taxon>Saprolegniales</taxon>
        <taxon>Achlyaceae</taxon>
        <taxon>Achlya</taxon>
    </lineage>
</organism>
<dbReference type="OrthoDB" id="300855at2759"/>
<dbReference type="SUPFAM" id="SSF100909">
    <property type="entry name" value="IP3 receptor type 1 binding core, domain 2"/>
    <property type="match status" value="1"/>
</dbReference>
<dbReference type="InterPro" id="IPR005821">
    <property type="entry name" value="Ion_trans_dom"/>
</dbReference>
<gene>
    <name evidence="8" type="ORF">ACHHYP_01594</name>
</gene>
<evidence type="ECO:0000256" key="1">
    <source>
        <dbReference type="ARBA" id="ARBA00004141"/>
    </source>
</evidence>
<feature type="transmembrane region" description="Helical" evidence="5">
    <location>
        <begin position="2188"/>
        <end position="2212"/>
    </location>
</feature>
<feature type="transmembrane region" description="Helical" evidence="5">
    <location>
        <begin position="2013"/>
        <end position="2032"/>
    </location>
</feature>
<feature type="domain" description="RyR/IP3R Homology associated" evidence="7">
    <location>
        <begin position="1543"/>
        <end position="1641"/>
    </location>
</feature>
<comment type="caution">
    <text evidence="8">The sequence shown here is derived from an EMBL/GenBank/DDBJ whole genome shotgun (WGS) entry which is preliminary data.</text>
</comment>
<evidence type="ECO:0000313" key="8">
    <source>
        <dbReference type="EMBL" id="OQR94215.1"/>
    </source>
</evidence>
<dbReference type="InterPro" id="IPR035910">
    <property type="entry name" value="RyR/IP3R_RIH_dom_sf"/>
</dbReference>
<proteinExistence type="predicted"/>
<feature type="transmembrane region" description="Helical" evidence="5">
    <location>
        <begin position="1914"/>
        <end position="1939"/>
    </location>
</feature>
<protein>
    <submittedName>
        <fullName evidence="8">Type I inositol triphosphate receptor</fullName>
    </submittedName>
</protein>
<keyword evidence="9" id="KW-1185">Reference proteome</keyword>
<dbReference type="Pfam" id="PF08454">
    <property type="entry name" value="RIH_assoc"/>
    <property type="match status" value="1"/>
</dbReference>
<dbReference type="STRING" id="1202772.A0A1V9Z879"/>
<name>A0A1V9Z879_ACHHY</name>
<dbReference type="GO" id="GO:0005216">
    <property type="term" value="F:monoatomic ion channel activity"/>
    <property type="evidence" value="ECO:0007669"/>
    <property type="project" value="InterPro"/>
</dbReference>
<dbReference type="Pfam" id="PF00520">
    <property type="entry name" value="Ion_trans"/>
    <property type="match status" value="1"/>
</dbReference>
<feature type="transmembrane region" description="Helical" evidence="5">
    <location>
        <begin position="2110"/>
        <end position="2132"/>
    </location>
</feature>
<sequence>MAALRAVLAFLTEGSPHRKHQAREVKLLDVLYEMLRVTHAGIDLTRFAGDKVRHRLHRLVNRVIMAAVRDNLLNKQYVAARSAARYYYDSASSSVTYVRETLEYIGSETGSKTLFELLFLNNPRLLAIVDGNVVATACRRLEAKGVKAAGIFRFLATICSCNGRSLVQNQNLVLHALFSDTSAGDTTRHRLLIETTECSSSRRVVPKVVKAMAMKLPPSLVKLRPHPTPLGADMLHSGLKNIVISWKGRSCWQAGDDSLFFTPEDLSLPVVPAVPLPPDLAAYQAQLPSSAFPGTAHEKTRELVSAAPEVTSSTTPKPPRAALSLGRLLLASLSHRSSMESHASDDTLGGSCSHLERLDSIPDDASDVDPVEGEARVQLASMLQRYSIESTASDVMVDTAQESPRDSLAMQHSSSNVIDGIAADTTTTSARRLSSESTRQLVPGNEWVSLDAAAWVLDPEALFSIHFPGRTWKEEQVRMKTDKKAKMQYDRLSDLVNYYRLQLLLFVEVLRGGNLTAVKVLRRQFSYELLLSAIGNDKLPYVLRTAFTTILHHCYVRVFPHEPLPQMKRVHVWADIPATAPSSHPLPTFTLPPSHPAMTLYQSDTFRQYPYAIKFAVLQALLHAALSGVAKVSVTEATLSGQTFASAMLEVMHDLILFGFYADHAAQKVVAELLLHLLENRNGQDSAMQLARSPRNNATAAVKKQICGILVDMSRLWQHAEVTLLLTFFKRRYADARKPLHLSVEQWRHRLCKQMARVLDRARQIDLVAVSHGALDVVCMDLMMHEDADLTEAALALQLQANSRKASVFDALSHSILLRPAVVGPDPSAAYTEVTELLPTLQHYVHIFPQPDLCGTVNPTRGVAGVSEAIVGTLERLQRLTCDSTRVARRHQSTRRSSFWGLRNERQMPLELQPHSAIQGMLLRMNVHELLFALLVLPLASAADATVVVPVQEECCKLLVLLATMNPFGQYQLFQHVAVLWPKIDAVDGLVDVVIAIFANNNTLASQLPQEALWFLARRLDHLAAVLDDAAVVTIGILADFLVTFTAPQDAPIKKHQILVFDVLVHPQFQNIMPDYALGVTGDMDVNADLLIGTPGYMALRRLPETPAALEYFQKILVLLAALAAGKNRATELRCQQRFPINWCLTALLDAKLPLGLKYAVLRFFTEVYLYTDVELQFGPTATALRQVLLQCASVVREFGNGVRRASVSSDAAFAQLLSTYVFDGVLVFITAFFTQHGIVPDSDAEMLHTMDELRLAVVQLGTTVTLSSHHAKVLAVIAAKEMNTAIQVVRACTRALHLDNVEAMPPPRPSQSTTSQLEFDPKDTSFEQFQRDIQHCDEVAEVITQEAKRLVQLWTNVETMQPATTRFAFYSKVIRFLSERPAAASTLPVLEVLRELVTQYWLSEEERKQLQVAEAQEAADTYRSEQTLLAKCGAPGLIVKLLAGSTSPAVKAKAIELGSALLRGGNGFVQELFYSSLKDGNERFFLTIERILRSNIDVVKELRRKAKFKSEAVTPAPRRRASLVPTMATGFNVPTTMDVVAADSVLPFLTELIMGHFQPTQCALLDQRTTLGLGTSVNLLGAAASFLSYLVKEDVPLTAAECTTATHCYHFLAQSMQGPCAANQDYLARSAMVDVFTKLLRATLATGNAPLPTSEAVKQLQSIAAEAMVSLLEGRADRRVEESLQSVLSLDAIKRRLIAIYLQFQAEKKRHLADVTWDERFLEEGVNLLTLAKCVFHDAALHPSKRQLPAPRRVNFTDQRLFEEAFELYQETRLYDQVYKFFSAMHCSVEILWGSDKPRLDTVYFPLPSHCRMLEFVGAKKSALLASLNYKSSQRLVQFVRAVGGMNEEMAHVEALSQFALYNALRPYIPHFKHASFLLALFMNLIMLVAIQHPEQSSGVNYIPDKLQWFMHLFGLLQIFLSTAVVIFMLVISIPLAFRRRLNAMIQHSLTEYKERKAAMEALDLLPLDVLKLQAEQRVQRWTRAVVHLIKVYIPFFKFIALIYLLQLTLVHAFPTFPSWTLYTVLFLPIVRNTRQYLDTSSSVLGLVYTFTYDVLFEKLAAFYVVYLGTALAATYYHPIFYFYHLLDLVIMSTTLQNVVLAVIKPARLLGLTALLCIVLFYYYTMALFFFDPSDMTDASSATPFCHTLLDCFVTVLHRGLTTGGGLGNYLSTSIQHPPNFYKRTEYWIRLVFDVSFFAVRIVMLNMVFGITIDTFGGLRTDAAEMIDVKRNQCFICGRTRATFDKQYLAAGITDGFEQHITHEHNMWHYLFFMVHLESLDATKCTGPEAFVKAQLARHGVSWFPQGVAKGLAAATPTSVRDEIGDIKQHVKTLAEQADAALNVFQQRLDHRARKHSTRAV</sequence>
<keyword evidence="2 5" id="KW-0812">Transmembrane</keyword>
<dbReference type="GO" id="GO:0016020">
    <property type="term" value="C:membrane"/>
    <property type="evidence" value="ECO:0007669"/>
    <property type="project" value="UniProtKB-SubCell"/>
</dbReference>
<reference evidence="8 9" key="1">
    <citation type="journal article" date="2014" name="Genome Biol. Evol.">
        <title>The secreted proteins of Achlya hypogyna and Thraustotheca clavata identify the ancestral oomycete secretome and reveal gene acquisitions by horizontal gene transfer.</title>
        <authorList>
            <person name="Misner I."/>
            <person name="Blouin N."/>
            <person name="Leonard G."/>
            <person name="Richards T.A."/>
            <person name="Lane C.E."/>
        </authorList>
    </citation>
    <scope>NUCLEOTIDE SEQUENCE [LARGE SCALE GENOMIC DNA]</scope>
    <source>
        <strain evidence="8 9">ATCC 48635</strain>
    </source>
</reference>
<evidence type="ECO:0000256" key="3">
    <source>
        <dbReference type="ARBA" id="ARBA00022989"/>
    </source>
</evidence>
<feature type="transmembrane region" description="Helical" evidence="5">
    <location>
        <begin position="2084"/>
        <end position="2105"/>
    </location>
</feature>
<evidence type="ECO:0000256" key="5">
    <source>
        <dbReference type="SAM" id="Phobius"/>
    </source>
</evidence>
<dbReference type="InterPro" id="IPR013662">
    <property type="entry name" value="RIH_assoc-dom"/>
</dbReference>
<keyword evidence="8" id="KW-0675">Receptor</keyword>
<keyword evidence="3 5" id="KW-1133">Transmembrane helix</keyword>
<dbReference type="PANTHER" id="PTHR13715:SF99">
    <property type="entry name" value="INOSITOL 1,4,5-TRISPHOSPHATE RECEPTOR-LIKE PROTEIN A"/>
    <property type="match status" value="1"/>
</dbReference>
<dbReference type="EMBL" id="JNBR01000370">
    <property type="protein sequence ID" value="OQR94215.1"/>
    <property type="molecule type" value="Genomic_DNA"/>
</dbReference>
<evidence type="ECO:0000256" key="4">
    <source>
        <dbReference type="ARBA" id="ARBA00023136"/>
    </source>
</evidence>
<evidence type="ECO:0000256" key="2">
    <source>
        <dbReference type="ARBA" id="ARBA00022692"/>
    </source>
</evidence>
<feature type="domain" description="Ion transport" evidence="6">
    <location>
        <begin position="2028"/>
        <end position="2222"/>
    </location>
</feature>
<dbReference type="InterPro" id="IPR015925">
    <property type="entry name" value="Ryanodine_IP3_receptor"/>
</dbReference>
<comment type="subcellular location">
    <subcellularLocation>
        <location evidence="1">Membrane</location>
        <topology evidence="1">Multi-pass membrane protein</topology>
    </subcellularLocation>
</comment>